<feature type="region of interest" description="Disordered" evidence="1">
    <location>
        <begin position="154"/>
        <end position="175"/>
    </location>
</feature>
<dbReference type="GO" id="GO:0003700">
    <property type="term" value="F:DNA-binding transcription factor activity"/>
    <property type="evidence" value="ECO:0007669"/>
    <property type="project" value="InterPro"/>
</dbReference>
<dbReference type="PROSITE" id="PS50995">
    <property type="entry name" value="HTH_MARR_2"/>
    <property type="match status" value="1"/>
</dbReference>
<dbReference type="Gene3D" id="1.10.10.10">
    <property type="entry name" value="Winged helix-like DNA-binding domain superfamily/Winged helix DNA-binding domain"/>
    <property type="match status" value="1"/>
</dbReference>
<dbReference type="GO" id="GO:0006950">
    <property type="term" value="P:response to stress"/>
    <property type="evidence" value="ECO:0007669"/>
    <property type="project" value="TreeGrafter"/>
</dbReference>
<dbReference type="KEGG" id="kra:Krad_2043"/>
<dbReference type="HOGENOM" id="CLU_083287_4_4_11"/>
<gene>
    <name evidence="3" type="ordered locus">Krad_2043</name>
</gene>
<dbReference type="Proteomes" id="UP000001116">
    <property type="component" value="Chromosome"/>
</dbReference>
<dbReference type="SUPFAM" id="SSF46785">
    <property type="entry name" value="Winged helix' DNA-binding domain"/>
    <property type="match status" value="1"/>
</dbReference>
<dbReference type="AlphaFoldDB" id="A6W9N9"/>
<proteinExistence type="predicted"/>
<dbReference type="EMBL" id="CP000750">
    <property type="protein sequence ID" value="ABS03528.1"/>
    <property type="molecule type" value="Genomic_DNA"/>
</dbReference>
<dbReference type="InterPro" id="IPR039422">
    <property type="entry name" value="MarR/SlyA-like"/>
</dbReference>
<accession>A6W9N9</accession>
<keyword evidence="4" id="KW-1185">Reference proteome</keyword>
<organism evidence="3 4">
    <name type="scientific">Kineococcus radiotolerans (strain ATCC BAA-149 / DSM 14245 / SRS30216)</name>
    <dbReference type="NCBI Taxonomy" id="266940"/>
    <lineage>
        <taxon>Bacteria</taxon>
        <taxon>Bacillati</taxon>
        <taxon>Actinomycetota</taxon>
        <taxon>Actinomycetes</taxon>
        <taxon>Kineosporiales</taxon>
        <taxon>Kineosporiaceae</taxon>
        <taxon>Kineococcus</taxon>
    </lineage>
</organism>
<dbReference type="eggNOG" id="COG1846">
    <property type="taxonomic scope" value="Bacteria"/>
</dbReference>
<evidence type="ECO:0000259" key="2">
    <source>
        <dbReference type="PROSITE" id="PS50995"/>
    </source>
</evidence>
<evidence type="ECO:0000313" key="3">
    <source>
        <dbReference type="EMBL" id="ABS03528.1"/>
    </source>
</evidence>
<reference evidence="4" key="1">
    <citation type="journal article" date="2008" name="PLoS ONE">
        <title>Survival in nuclear waste, extreme resistance, and potential applications gleaned from the genome sequence of Kineococcus radiotolerans SRS30216.</title>
        <authorList>
            <person name="Bagwell C.E."/>
            <person name="Bhat S."/>
            <person name="Hawkins G.M."/>
            <person name="Smith B.W."/>
            <person name="Biswas T."/>
            <person name="Hoover T.R."/>
            <person name="Saunders E."/>
            <person name="Han C.S."/>
            <person name="Tsodikov O.V."/>
            <person name="Shimkets L.J."/>
        </authorList>
    </citation>
    <scope>NUCLEOTIDE SEQUENCE [LARGE SCALE GENOMIC DNA]</scope>
    <source>
        <strain evidence="4">ATCC BAA-149 / DSM 14245 / SRS30216</strain>
    </source>
</reference>
<dbReference type="OrthoDB" id="3177763at2"/>
<sequence length="175" mass="18603">MPRTQGGGKPTVDLTGDDIDALVTWSLIRAAHQAQRGLTALFAEHGLSPVQFGVLSHLATGVEFTQAELARAVLVRPQSITGVLDGMVERGLIARGGERHKGRRNPLTLTAAGQDLLAVVWPAVREANRPERLGLSQTEVAALNGVLLRMVNGSRRPATAQEPNSPSGHGTDREV</sequence>
<dbReference type="STRING" id="266940.Krad_2043"/>
<dbReference type="Pfam" id="PF12802">
    <property type="entry name" value="MarR_2"/>
    <property type="match status" value="1"/>
</dbReference>
<feature type="domain" description="HTH marR-type" evidence="2">
    <location>
        <begin position="20"/>
        <end position="152"/>
    </location>
</feature>
<dbReference type="InterPro" id="IPR000835">
    <property type="entry name" value="HTH_MarR-typ"/>
</dbReference>
<evidence type="ECO:0000256" key="1">
    <source>
        <dbReference type="SAM" id="MobiDB-lite"/>
    </source>
</evidence>
<dbReference type="PANTHER" id="PTHR33164:SF95">
    <property type="entry name" value="TRANSCRIPTIONAL REGULATOR"/>
    <property type="match status" value="1"/>
</dbReference>
<protein>
    <submittedName>
        <fullName evidence="3">Transcriptional regulator, MarR family</fullName>
    </submittedName>
</protein>
<dbReference type="InterPro" id="IPR036390">
    <property type="entry name" value="WH_DNA-bd_sf"/>
</dbReference>
<dbReference type="PANTHER" id="PTHR33164">
    <property type="entry name" value="TRANSCRIPTIONAL REGULATOR, MARR FAMILY"/>
    <property type="match status" value="1"/>
</dbReference>
<dbReference type="SMART" id="SM00347">
    <property type="entry name" value="HTH_MARR"/>
    <property type="match status" value="1"/>
</dbReference>
<name>A6W9N9_KINRD</name>
<evidence type="ECO:0000313" key="4">
    <source>
        <dbReference type="Proteomes" id="UP000001116"/>
    </source>
</evidence>
<dbReference type="InterPro" id="IPR036388">
    <property type="entry name" value="WH-like_DNA-bd_sf"/>
</dbReference>